<dbReference type="InterPro" id="IPR042777">
    <property type="entry name" value="Sen15_fungi"/>
</dbReference>
<dbReference type="OrthoDB" id="10002170at2759"/>
<keyword evidence="4" id="KW-0255">Endonuclease</keyword>
<dbReference type="SUPFAM" id="SSF53032">
    <property type="entry name" value="tRNA-intron endonuclease catalytic domain-like"/>
    <property type="match status" value="1"/>
</dbReference>
<keyword evidence="4" id="KW-0540">Nuclease</keyword>
<protein>
    <submittedName>
        <fullName evidence="4">tRNA-splicing endonuclease subunit Sen15</fullName>
    </submittedName>
</protein>
<dbReference type="GO" id="GO:0000379">
    <property type="term" value="P:tRNA-type intron splice site recognition and cleavage"/>
    <property type="evidence" value="ECO:0007669"/>
    <property type="project" value="InterPro"/>
</dbReference>
<dbReference type="Gene3D" id="3.40.1350.10">
    <property type="match status" value="1"/>
</dbReference>
<evidence type="ECO:0000259" key="3">
    <source>
        <dbReference type="Pfam" id="PF09631"/>
    </source>
</evidence>
<sequence>MTTFSEPPQAVVNLTSTVLSNLEDQHDWSHLEISNARSGRPLISGLPPRRLYTHPDDQIAALEHEHKTGERIFQDPETEWVLAVHLAEKWTLADFASVFDSIEHTGPRAKRIILATVHNDSTIVYYLMHEGMVKPRQN</sequence>
<dbReference type="GO" id="GO:0003676">
    <property type="term" value="F:nucleic acid binding"/>
    <property type="evidence" value="ECO:0007669"/>
    <property type="project" value="InterPro"/>
</dbReference>
<keyword evidence="5" id="KW-1185">Reference proteome</keyword>
<dbReference type="Proteomes" id="UP000887229">
    <property type="component" value="Unassembled WGS sequence"/>
</dbReference>
<dbReference type="PANTHER" id="PTHR28518">
    <property type="entry name" value="TRNA-SPLICING ENDONUCLEASE SUBUNIT SEN15"/>
    <property type="match status" value="1"/>
</dbReference>
<dbReference type="EMBL" id="MU251251">
    <property type="protein sequence ID" value="KAG9255225.1"/>
    <property type="molecule type" value="Genomic_DNA"/>
</dbReference>
<dbReference type="GeneID" id="70295809"/>
<organism evidence="4 5">
    <name type="scientific">Emericellopsis atlantica</name>
    <dbReference type="NCBI Taxonomy" id="2614577"/>
    <lineage>
        <taxon>Eukaryota</taxon>
        <taxon>Fungi</taxon>
        <taxon>Dikarya</taxon>
        <taxon>Ascomycota</taxon>
        <taxon>Pezizomycotina</taxon>
        <taxon>Sordariomycetes</taxon>
        <taxon>Hypocreomycetidae</taxon>
        <taxon>Hypocreales</taxon>
        <taxon>Bionectriaceae</taxon>
        <taxon>Emericellopsis</taxon>
    </lineage>
</organism>
<dbReference type="InterPro" id="IPR011856">
    <property type="entry name" value="tRNA_endonuc-like_dom_sf"/>
</dbReference>
<name>A0A9P8CQK9_9HYPO</name>
<dbReference type="Pfam" id="PF09631">
    <property type="entry name" value="Sen15"/>
    <property type="match status" value="1"/>
</dbReference>
<dbReference type="InterPro" id="IPR018593">
    <property type="entry name" value="tRNA-endonuc_su_Sen15"/>
</dbReference>
<evidence type="ECO:0000256" key="2">
    <source>
        <dbReference type="ARBA" id="ARBA00022694"/>
    </source>
</evidence>
<keyword evidence="4" id="KW-0378">Hydrolase</keyword>
<dbReference type="GO" id="GO:0000214">
    <property type="term" value="C:tRNA-intron endonuclease complex"/>
    <property type="evidence" value="ECO:0007669"/>
    <property type="project" value="InterPro"/>
</dbReference>
<evidence type="ECO:0000313" key="5">
    <source>
        <dbReference type="Proteomes" id="UP000887229"/>
    </source>
</evidence>
<dbReference type="InterPro" id="IPR036167">
    <property type="entry name" value="tRNA_intron_Endo_cat-like_sf"/>
</dbReference>
<proteinExistence type="inferred from homology"/>
<evidence type="ECO:0000313" key="4">
    <source>
        <dbReference type="EMBL" id="KAG9255225.1"/>
    </source>
</evidence>
<keyword evidence="2" id="KW-0819">tRNA processing</keyword>
<evidence type="ECO:0000256" key="1">
    <source>
        <dbReference type="ARBA" id="ARBA00006091"/>
    </source>
</evidence>
<dbReference type="GO" id="GO:0000213">
    <property type="term" value="F:tRNA-intron lyase activity"/>
    <property type="evidence" value="ECO:0007669"/>
    <property type="project" value="TreeGrafter"/>
</dbReference>
<dbReference type="RefSeq" id="XP_046119149.1">
    <property type="nucleotide sequence ID" value="XM_046264906.1"/>
</dbReference>
<dbReference type="AlphaFoldDB" id="A0A9P8CQK9"/>
<dbReference type="PANTHER" id="PTHR28518:SF1">
    <property type="entry name" value="TRNA-SPLICING ENDONUCLEASE SUBUNIT SEN15"/>
    <property type="match status" value="1"/>
</dbReference>
<comment type="similarity">
    <text evidence="1">Belongs to the SEN15 family.</text>
</comment>
<gene>
    <name evidence="4" type="ORF">F5Z01DRAFT_673178</name>
</gene>
<feature type="domain" description="tRNA-splicing endonuclease subunit Sen15" evidence="3">
    <location>
        <begin position="18"/>
        <end position="138"/>
    </location>
</feature>
<comment type="caution">
    <text evidence="4">The sequence shown here is derived from an EMBL/GenBank/DDBJ whole genome shotgun (WGS) entry which is preliminary data.</text>
</comment>
<reference evidence="4" key="1">
    <citation type="journal article" date="2021" name="IMA Fungus">
        <title>Genomic characterization of three marine fungi, including Emericellopsis atlantica sp. nov. with signatures of a generalist lifestyle and marine biomass degradation.</title>
        <authorList>
            <person name="Hagestad O.C."/>
            <person name="Hou L."/>
            <person name="Andersen J.H."/>
            <person name="Hansen E.H."/>
            <person name="Altermark B."/>
            <person name="Li C."/>
            <person name="Kuhnert E."/>
            <person name="Cox R.J."/>
            <person name="Crous P.W."/>
            <person name="Spatafora J.W."/>
            <person name="Lail K."/>
            <person name="Amirebrahimi M."/>
            <person name="Lipzen A."/>
            <person name="Pangilinan J."/>
            <person name="Andreopoulos W."/>
            <person name="Hayes R.D."/>
            <person name="Ng V."/>
            <person name="Grigoriev I.V."/>
            <person name="Jackson S.A."/>
            <person name="Sutton T.D.S."/>
            <person name="Dobson A.D.W."/>
            <person name="Rama T."/>
        </authorList>
    </citation>
    <scope>NUCLEOTIDE SEQUENCE</scope>
    <source>
        <strain evidence="4">TS7</strain>
    </source>
</reference>
<accession>A0A9P8CQK9</accession>